<name>A0A0D0L5F8_9PSED</name>
<gene>
    <name evidence="1" type="ORF">RU08_04830</name>
</gene>
<organism evidence="1 2">
    <name type="scientific">Pseudomonas fulva</name>
    <dbReference type="NCBI Taxonomy" id="47880"/>
    <lineage>
        <taxon>Bacteria</taxon>
        <taxon>Pseudomonadati</taxon>
        <taxon>Pseudomonadota</taxon>
        <taxon>Gammaproteobacteria</taxon>
        <taxon>Pseudomonadales</taxon>
        <taxon>Pseudomonadaceae</taxon>
        <taxon>Pseudomonas</taxon>
    </lineage>
</organism>
<evidence type="ECO:0000313" key="1">
    <source>
        <dbReference type="EMBL" id="KIQ04955.1"/>
    </source>
</evidence>
<reference evidence="1 2" key="1">
    <citation type="submission" date="2014-12" db="EMBL/GenBank/DDBJ databases">
        <title>16Stimator: statistical estimation of ribosomal gene copy numbers from draft genome assemblies.</title>
        <authorList>
            <person name="Perisin M.A."/>
            <person name="Vetter M."/>
            <person name="Gilbert J.A."/>
            <person name="Bergelson J."/>
        </authorList>
    </citation>
    <scope>NUCLEOTIDE SEQUENCE [LARGE SCALE GENOMIC DNA]</scope>
    <source>
        <strain evidence="1 2">MEJ086</strain>
    </source>
</reference>
<dbReference type="Proteomes" id="UP000032068">
    <property type="component" value="Unassembled WGS sequence"/>
</dbReference>
<dbReference type="OrthoDB" id="7020399at2"/>
<sequence>MPTVTSKAPEFTHTSKSGTHNVQLEFIWANESGGVAQAVIATFHDDAGKPVKRLSVPGPFSEPGSARKAVIAKANAWFDHGRE</sequence>
<comment type="caution">
    <text evidence="1">The sequence shown here is derived from an EMBL/GenBank/DDBJ whole genome shotgun (WGS) entry which is preliminary data.</text>
</comment>
<proteinExistence type="predicted"/>
<protein>
    <submittedName>
        <fullName evidence="1">Uncharacterized protein</fullName>
    </submittedName>
</protein>
<accession>A0A0D0L5F8</accession>
<dbReference type="EMBL" id="JXQW01000007">
    <property type="protein sequence ID" value="KIQ04955.1"/>
    <property type="molecule type" value="Genomic_DNA"/>
</dbReference>
<dbReference type="RefSeq" id="WP_042552669.1">
    <property type="nucleotide sequence ID" value="NZ_JXQW01000007.1"/>
</dbReference>
<dbReference type="AlphaFoldDB" id="A0A0D0L5F8"/>
<evidence type="ECO:0000313" key="2">
    <source>
        <dbReference type="Proteomes" id="UP000032068"/>
    </source>
</evidence>